<dbReference type="Gene3D" id="2.40.70.10">
    <property type="entry name" value="Acid Proteases"/>
    <property type="match status" value="1"/>
</dbReference>
<dbReference type="PANTHER" id="PTHR31672">
    <property type="entry name" value="BNACNNG10540D PROTEIN"/>
    <property type="match status" value="1"/>
</dbReference>
<organism evidence="3 4">
    <name type="scientific">Lolium multiflorum</name>
    <name type="common">Italian ryegrass</name>
    <name type="synonym">Lolium perenne subsp. multiflorum</name>
    <dbReference type="NCBI Taxonomy" id="4521"/>
    <lineage>
        <taxon>Eukaryota</taxon>
        <taxon>Viridiplantae</taxon>
        <taxon>Streptophyta</taxon>
        <taxon>Embryophyta</taxon>
        <taxon>Tracheophyta</taxon>
        <taxon>Spermatophyta</taxon>
        <taxon>Magnoliopsida</taxon>
        <taxon>Liliopsida</taxon>
        <taxon>Poales</taxon>
        <taxon>Poaceae</taxon>
        <taxon>BOP clade</taxon>
        <taxon>Pooideae</taxon>
        <taxon>Poodae</taxon>
        <taxon>Poeae</taxon>
        <taxon>Poeae Chloroplast Group 2 (Poeae type)</taxon>
        <taxon>Loliodinae</taxon>
        <taxon>Loliinae</taxon>
        <taxon>Lolium</taxon>
    </lineage>
</organism>
<dbReference type="InterPro" id="IPR050796">
    <property type="entry name" value="SCF_F-box_component"/>
</dbReference>
<evidence type="ECO:0000259" key="2">
    <source>
        <dbReference type="SMART" id="SM00256"/>
    </source>
</evidence>
<dbReference type="InterPro" id="IPR001810">
    <property type="entry name" value="F-box_dom"/>
</dbReference>
<feature type="domain" description="F-box" evidence="2">
    <location>
        <begin position="51"/>
        <end position="90"/>
    </location>
</feature>
<dbReference type="EMBL" id="JAUUTY010000003">
    <property type="protein sequence ID" value="KAK1660481.1"/>
    <property type="molecule type" value="Genomic_DNA"/>
</dbReference>
<evidence type="ECO:0000313" key="4">
    <source>
        <dbReference type="Proteomes" id="UP001231189"/>
    </source>
</evidence>
<feature type="region of interest" description="Disordered" evidence="1">
    <location>
        <begin position="1196"/>
        <end position="1243"/>
    </location>
</feature>
<sequence length="1298" mass="144644">MARTSWLRCLVLDYGDEQRAMPQLAPPPTRTAKRARSNISHDASTTTTTTLPDDTLVEIFSRLPSKSVGRLRCLSRSWAATLASAPFVDLHLHRANNHHRGLTPKLFSTTFHLDDDDPPDKQWRVKVLTKPCRGLVLLRRQAHHGYYVCNPSTGQLLRLPDVEGRELRGYVSYGLGYSPATMEYKVVRLFLSYNTQLRCEVLTLDVSAHWRAIAQKPTPGVVRPPAVFCDGYLHYLVKEKRANTIVDSIVTFDVVDETLGSLTVPPAAQGNHFSLQLTVLDGCVCLCVSRGRAPRSHVDDDPDCCIWIWRLACRREAGRWEMLYRVLRPHTTNNSELDLLSLRRVSPLEIYRAGNGQEKIMLATDIQVLAFGIHVDGTLREPSVICSGTVGLMEESLVSVGRTSDEIIYSLPWRKAWSDVLKWMPTRSVATLMCVCKEWCAVIGSDRFTQTHAVHANLGKSYKIKLVHGRPVSDVSYYPLEPGERVQVQHEIVPFLLDKDGASSIVCSKPCHGLVLLSYTYMKMEMKMHMHMEMAMAMGVEMEMERSCIHHLCNPSMECSRRVFRDERHAGDSTATIGLGYDLLTNKHVLVRIVCHKKGSIDYKLECHVQLKDTTSWISIGPPPRPVADMQPVYAHGKLYWKVDATFGTKLSAARFELLAFDVGTREFEVLRGPRCSRDGITSIIELQGNLCILCSDKKANAIDVWTLGDGFWSIVYRIELGEYKQMYSSNETTLLDVDPKDGRILLSTGRVLGYYDPNTKALQTIYCLGERLHEGSPAQAVALLQARERAQADLLAARRKIEEDTTEAKEEAAKNSSSQGAEAIMPEGIIGLRSSWADFKKFLCDHFKFARLNKAVVCSNTTVKEVVPIQTVTEERKPGSDTKSTTVTVEEDVPLSGLNMQLKKVQGDACKTVDKVQRWSLFQTQCFIKGKACKLMIDGGSCTYGISKAMVAALGLSTWRLPEPKRLEWLNSCGMLKITHKVRVPFTVDDYVDEIDCDVFPLEVCGLLLGLPWQYDRNVTHAGRANTYSFMHVGKQRTLKPMGDDHIKSDVELVVRKEKLHKPKVQLEVHDVPTIDVGDVSAMPVDDKPVLVGDKPDEATLVVDVDVTACATVPVCVDASMQTDDDCADGVSVHVAQMRVGGVGGERISGDSGQQHYRARSSAVQFSATPRMHRGKDGRVRHLCGLGITHLVQGHVQRHKGPSKPRKKKELAPKSKLMWRRKEAPSAVSSQVGREGGCGVEGKQDLTTARTCHVHITSPFPEDPHALGTTLLEGGEDDTGMEAYVEPRFRTPPAYLS</sequence>
<keyword evidence="4" id="KW-1185">Reference proteome</keyword>
<gene>
    <name evidence="3" type="ORF">QYE76_048640</name>
</gene>
<feature type="region of interest" description="Disordered" evidence="1">
    <location>
        <begin position="20"/>
        <end position="49"/>
    </location>
</feature>
<dbReference type="Gene3D" id="1.20.1280.50">
    <property type="match status" value="1"/>
</dbReference>
<dbReference type="InterPro" id="IPR017451">
    <property type="entry name" value="F-box-assoc_interact_dom"/>
</dbReference>
<evidence type="ECO:0000256" key="1">
    <source>
        <dbReference type="SAM" id="MobiDB-lite"/>
    </source>
</evidence>
<dbReference type="SUPFAM" id="SSF81383">
    <property type="entry name" value="F-box domain"/>
    <property type="match status" value="2"/>
</dbReference>
<evidence type="ECO:0000313" key="3">
    <source>
        <dbReference type="EMBL" id="KAK1660481.1"/>
    </source>
</evidence>
<name>A0AAD8SLA8_LOLMU</name>
<feature type="domain" description="F-box" evidence="2">
    <location>
        <begin position="411"/>
        <end position="452"/>
    </location>
</feature>
<dbReference type="InterPro" id="IPR021109">
    <property type="entry name" value="Peptidase_aspartic_dom_sf"/>
</dbReference>
<feature type="compositionally biased region" description="Basic residues" evidence="1">
    <location>
        <begin position="1197"/>
        <end position="1210"/>
    </location>
</feature>
<dbReference type="Pfam" id="PF00646">
    <property type="entry name" value="F-box"/>
    <property type="match status" value="2"/>
</dbReference>
<protein>
    <recommendedName>
        <fullName evidence="2">F-box domain-containing protein</fullName>
    </recommendedName>
</protein>
<dbReference type="InterPro" id="IPR036047">
    <property type="entry name" value="F-box-like_dom_sf"/>
</dbReference>
<dbReference type="Proteomes" id="UP001231189">
    <property type="component" value="Unassembled WGS sequence"/>
</dbReference>
<comment type="caution">
    <text evidence="3">The sequence shown here is derived from an EMBL/GenBank/DDBJ whole genome shotgun (WGS) entry which is preliminary data.</text>
</comment>
<dbReference type="NCBIfam" id="TIGR01640">
    <property type="entry name" value="F_box_assoc_1"/>
    <property type="match status" value="2"/>
</dbReference>
<dbReference type="Pfam" id="PF08268">
    <property type="entry name" value="FBA_3"/>
    <property type="match status" value="2"/>
</dbReference>
<accession>A0AAD8SLA8</accession>
<proteinExistence type="predicted"/>
<reference evidence="3" key="1">
    <citation type="submission" date="2023-07" db="EMBL/GenBank/DDBJ databases">
        <title>A chromosome-level genome assembly of Lolium multiflorum.</title>
        <authorList>
            <person name="Chen Y."/>
            <person name="Copetti D."/>
            <person name="Kolliker R."/>
            <person name="Studer B."/>
        </authorList>
    </citation>
    <scope>NUCLEOTIDE SEQUENCE</scope>
    <source>
        <strain evidence="3">02402/16</strain>
        <tissue evidence="3">Leaf</tissue>
    </source>
</reference>
<dbReference type="PANTHER" id="PTHR31672:SF13">
    <property type="entry name" value="F-BOX PROTEIN CPR30-LIKE"/>
    <property type="match status" value="1"/>
</dbReference>
<dbReference type="SMART" id="SM00256">
    <property type="entry name" value="FBOX"/>
    <property type="match status" value="2"/>
</dbReference>
<dbReference type="CDD" id="cd00303">
    <property type="entry name" value="retropepsin_like"/>
    <property type="match status" value="1"/>
</dbReference>
<dbReference type="InterPro" id="IPR013187">
    <property type="entry name" value="F-box-assoc_dom_typ3"/>
</dbReference>